<evidence type="ECO:0000313" key="3">
    <source>
        <dbReference type="EMBL" id="CAC5376368.1"/>
    </source>
</evidence>
<organism evidence="3 4">
    <name type="scientific">Mytilus coruscus</name>
    <name type="common">Sea mussel</name>
    <dbReference type="NCBI Taxonomy" id="42192"/>
    <lineage>
        <taxon>Eukaryota</taxon>
        <taxon>Metazoa</taxon>
        <taxon>Spiralia</taxon>
        <taxon>Lophotrochozoa</taxon>
        <taxon>Mollusca</taxon>
        <taxon>Bivalvia</taxon>
        <taxon>Autobranchia</taxon>
        <taxon>Pteriomorphia</taxon>
        <taxon>Mytilida</taxon>
        <taxon>Mytiloidea</taxon>
        <taxon>Mytilidae</taxon>
        <taxon>Mytilinae</taxon>
        <taxon>Mytilus</taxon>
    </lineage>
</organism>
<dbReference type="SUPFAM" id="SSF51735">
    <property type="entry name" value="NAD(P)-binding Rossmann-fold domains"/>
    <property type="match status" value="1"/>
</dbReference>
<dbReference type="InterPro" id="IPR002347">
    <property type="entry name" value="SDR_fam"/>
</dbReference>
<evidence type="ECO:0000313" key="4">
    <source>
        <dbReference type="Proteomes" id="UP000507470"/>
    </source>
</evidence>
<reference evidence="3 4" key="1">
    <citation type="submission" date="2020-06" db="EMBL/GenBank/DDBJ databases">
        <authorList>
            <person name="Li R."/>
            <person name="Bekaert M."/>
        </authorList>
    </citation>
    <scope>NUCLEOTIDE SEQUENCE [LARGE SCALE GENOMIC DNA]</scope>
    <source>
        <strain evidence="4">wild</strain>
    </source>
</reference>
<dbReference type="Pfam" id="PF00106">
    <property type="entry name" value="adh_short"/>
    <property type="match status" value="1"/>
</dbReference>
<keyword evidence="4" id="KW-1185">Reference proteome</keyword>
<dbReference type="OrthoDB" id="191139at2759"/>
<keyword evidence="1 3" id="KW-0560">Oxidoreductase</keyword>
<dbReference type="PRINTS" id="PR00080">
    <property type="entry name" value="SDRFAMILY"/>
</dbReference>
<dbReference type="InterPro" id="IPR036291">
    <property type="entry name" value="NAD(P)-bd_dom_sf"/>
</dbReference>
<gene>
    <name evidence="3" type="ORF">MCOR_13036</name>
</gene>
<dbReference type="GO" id="GO:0052650">
    <property type="term" value="F:all-trans-retinol dehydrogenase (NADP+) activity"/>
    <property type="evidence" value="ECO:0007669"/>
    <property type="project" value="UniProtKB-EC"/>
</dbReference>
<name>A0A6J8AYQ0_MYTCO</name>
<accession>A0A6J8AYQ0</accession>
<sequence length="291" mass="32255">MYYGKRRIDGKTVIITGGNTGIGKETAIDLAKRGAKVIIACRNMTKANSAADDIKHISGSKEIYVRQLDLASLKSVRKFAENIKKSEKKIDILVNNAGVMACPYGKTEDGFEMQFGVNHLGHFLLTNLLLDLIKKSAPSRIINVSSFAHVLSGPLDFDDIAKREKSYSESRAYSQSKLCNILFTKELASRLTGTGVTTYSLHPGSINTELARHMRAKVKFIMEALYFIITFFIKTPYEGAQTNIYCAVEESLDNETGKYYCDCAEATPTKPALDDGAAKKLWELSEKLVEL</sequence>
<dbReference type="Gene3D" id="3.40.50.720">
    <property type="entry name" value="NAD(P)-binding Rossmann-like Domain"/>
    <property type="match status" value="1"/>
</dbReference>
<dbReference type="EMBL" id="CACVKT020002179">
    <property type="protein sequence ID" value="CAC5376368.1"/>
    <property type="molecule type" value="Genomic_DNA"/>
</dbReference>
<dbReference type="PANTHER" id="PTHR43157">
    <property type="entry name" value="PHOSPHATIDYLINOSITOL-GLYCAN BIOSYNTHESIS CLASS F PROTEIN-RELATED"/>
    <property type="match status" value="1"/>
</dbReference>
<protein>
    <submittedName>
        <fullName evidence="3">RDH12</fullName>
        <ecNumber evidence="3">1.1.1.300</ecNumber>
    </submittedName>
</protein>
<dbReference type="PANTHER" id="PTHR43157:SF73">
    <property type="entry name" value="WW DOMAIN-CONTAINING OXIDOREDUCTASE-LIKE PROTEIN"/>
    <property type="match status" value="1"/>
</dbReference>
<evidence type="ECO:0000256" key="1">
    <source>
        <dbReference type="ARBA" id="ARBA00023002"/>
    </source>
</evidence>
<proteinExistence type="inferred from homology"/>
<dbReference type="NCBIfam" id="NF004846">
    <property type="entry name" value="PRK06197.1"/>
    <property type="match status" value="1"/>
</dbReference>
<dbReference type="PRINTS" id="PR00081">
    <property type="entry name" value="GDHRDH"/>
</dbReference>
<dbReference type="FunFam" id="3.40.50.720:FF:000353">
    <property type="entry name" value="WW domain-containing oxidoreductase"/>
    <property type="match status" value="1"/>
</dbReference>
<dbReference type="EC" id="1.1.1.300" evidence="3"/>
<dbReference type="AlphaFoldDB" id="A0A6J8AYQ0"/>
<evidence type="ECO:0000256" key="2">
    <source>
        <dbReference type="RuleBase" id="RU000363"/>
    </source>
</evidence>
<comment type="similarity">
    <text evidence="2">Belongs to the short-chain dehydrogenases/reductases (SDR) family.</text>
</comment>
<dbReference type="Proteomes" id="UP000507470">
    <property type="component" value="Unassembled WGS sequence"/>
</dbReference>